<evidence type="ECO:0000313" key="2">
    <source>
        <dbReference type="Proteomes" id="UP000594463"/>
    </source>
</evidence>
<protein>
    <submittedName>
        <fullName evidence="1">Uncharacterized protein</fullName>
    </submittedName>
</protein>
<proteinExistence type="predicted"/>
<dbReference type="KEGG" id="alam:RT761_01696"/>
<organism evidence="1 2">
    <name type="scientific">Atribacter laminatus</name>
    <dbReference type="NCBI Taxonomy" id="2847778"/>
    <lineage>
        <taxon>Bacteria</taxon>
        <taxon>Pseudomonadati</taxon>
        <taxon>Atribacterota</taxon>
        <taxon>Atribacteria</taxon>
        <taxon>Atribacterales</taxon>
        <taxon>Atribacteraceae</taxon>
        <taxon>Atribacter</taxon>
    </lineage>
</organism>
<dbReference type="AlphaFoldDB" id="A0A7T1F3A5"/>
<sequence>MKVKEFFLFILCLFLIGNPWFVAFSSAENIIQFPSLDLPSPSPTPILPFQNQTPQPTITGIFPTMSPPIPTQTGPLIPTPQVVQTPQPVEIKPQIAWGKFNAYKEFGTGDKLLLGLDVDYPLNWKAQADVYNRIITFNEDPSGLVSFLVLPAWQGSWMDGYDFFNYISQGLYQKFTNLSLLNQESGSVPNQAIGVYPTYYKADLQGFIQEREMFIHVEVAVLRIEVTATSNLSYAGSVICYSPREVYQEKFQNYFGRMIRSVAKSMETIPTQNKQGG</sequence>
<gene>
    <name evidence="1" type="ORF">RT761_01696</name>
</gene>
<reference evidence="1 2" key="1">
    <citation type="journal article" date="2021" name="Nat. Commun.">
        <title>Isolation of a member of the candidate phylum Atribacteria reveals a unique cell membrane structure.</title>
        <authorList>
            <person name="Taiki K."/>
            <person name="Nobu M.K."/>
            <person name="Kusada H."/>
            <person name="Meng X.-Y."/>
            <person name="Hosoki N."/>
            <person name="Uematsu K."/>
            <person name="Yoshioka H."/>
            <person name="Kamagata Y."/>
            <person name="Tamaki H."/>
        </authorList>
    </citation>
    <scope>NUCLEOTIDE SEQUENCE [LARGE SCALE GENOMIC DNA]</scope>
    <source>
        <strain evidence="1 2">RT761</strain>
    </source>
</reference>
<dbReference type="EMBL" id="CP065383">
    <property type="protein sequence ID" value="QPM68475.1"/>
    <property type="molecule type" value="Genomic_DNA"/>
</dbReference>
<accession>A0A7T1F3A5</accession>
<name>A0A7T1F3A5_ATRLM</name>
<dbReference type="Proteomes" id="UP000594463">
    <property type="component" value="Chromosome"/>
</dbReference>
<keyword evidence="2" id="KW-1185">Reference proteome</keyword>
<evidence type="ECO:0000313" key="1">
    <source>
        <dbReference type="EMBL" id="QPM68475.1"/>
    </source>
</evidence>